<evidence type="ECO:0000313" key="16">
    <source>
        <dbReference type="Proteomes" id="UP000440732"/>
    </source>
</evidence>
<dbReference type="Proteomes" id="UP000460718">
    <property type="component" value="Unassembled WGS sequence"/>
</dbReference>
<dbReference type="Proteomes" id="UP000441208">
    <property type="component" value="Unassembled WGS sequence"/>
</dbReference>
<comment type="caution">
    <text evidence="10">The sequence shown here is derived from an EMBL/GenBank/DDBJ whole genome shotgun (WGS) entry which is preliminary data.</text>
</comment>
<dbReference type="EMBL" id="QXGA01001424">
    <property type="protein sequence ID" value="KAE9119357.1"/>
    <property type="molecule type" value="Genomic_DNA"/>
</dbReference>
<dbReference type="EMBL" id="QXFX01000659">
    <property type="protein sequence ID" value="KAE9108073.1"/>
    <property type="molecule type" value="Genomic_DNA"/>
</dbReference>
<evidence type="ECO:0000313" key="7">
    <source>
        <dbReference type="EMBL" id="KAE9204802.1"/>
    </source>
</evidence>
<dbReference type="EMBL" id="QXFY01001659">
    <property type="protein sequence ID" value="KAE9312407.1"/>
    <property type="molecule type" value="Genomic_DNA"/>
</dbReference>
<evidence type="ECO:0000313" key="13">
    <source>
        <dbReference type="Proteomes" id="UP000433483"/>
    </source>
</evidence>
<evidence type="ECO:0000313" key="10">
    <source>
        <dbReference type="EMBL" id="KAE9292090.1"/>
    </source>
</evidence>
<dbReference type="EMBL" id="QXFW01001018">
    <property type="protein sequence ID" value="KAE8998120.1"/>
    <property type="molecule type" value="Genomic_DNA"/>
</dbReference>
<organism evidence="10 14">
    <name type="scientific">Phytophthora fragariae</name>
    <dbReference type="NCBI Taxonomy" id="53985"/>
    <lineage>
        <taxon>Eukaryota</taxon>
        <taxon>Sar</taxon>
        <taxon>Stramenopiles</taxon>
        <taxon>Oomycota</taxon>
        <taxon>Peronosporomycetes</taxon>
        <taxon>Peronosporales</taxon>
        <taxon>Peronosporaceae</taxon>
        <taxon>Phytophthora</taxon>
    </lineage>
</organism>
<name>A0A6A4CTP0_9STRA</name>
<accession>A0A6A4CTP0</accession>
<sequence>MFCICVISGFLRTGLLWQPGPPPNGSYVWTFHRQFNDLVFSVPPFMGFYPSYNNSTGHF</sequence>
<evidence type="ECO:0000313" key="17">
    <source>
        <dbReference type="Proteomes" id="UP000441208"/>
    </source>
</evidence>
<feature type="chain" id="PRO_5036167356" evidence="1">
    <location>
        <begin position="18"/>
        <end position="59"/>
    </location>
</feature>
<feature type="signal peptide" evidence="1">
    <location>
        <begin position="1"/>
        <end position="17"/>
    </location>
</feature>
<keyword evidence="13" id="KW-1185">Reference proteome</keyword>
<dbReference type="EMBL" id="QXGF01000840">
    <property type="protein sequence ID" value="KAE8935079.1"/>
    <property type="molecule type" value="Genomic_DNA"/>
</dbReference>
<evidence type="ECO:0000256" key="1">
    <source>
        <dbReference type="SAM" id="SignalP"/>
    </source>
</evidence>
<evidence type="ECO:0000313" key="20">
    <source>
        <dbReference type="Proteomes" id="UP000486351"/>
    </source>
</evidence>
<dbReference type="EMBL" id="QXGB01000767">
    <property type="protein sequence ID" value="KAE9204802.1"/>
    <property type="molecule type" value="Genomic_DNA"/>
</dbReference>
<dbReference type="EMBL" id="QXFZ01001235">
    <property type="protein sequence ID" value="KAE9094241.1"/>
    <property type="molecule type" value="Genomic_DNA"/>
</dbReference>
<reference evidence="12 13" key="1">
    <citation type="submission" date="2018-08" db="EMBL/GenBank/DDBJ databases">
        <title>Genomic investigation of the strawberry pathogen Phytophthora fragariae indicates pathogenicity is determined by transcriptional variation in three key races.</title>
        <authorList>
            <person name="Adams T.M."/>
            <person name="Armitage A.D."/>
            <person name="Sobczyk M.K."/>
            <person name="Bates H.J."/>
            <person name="Dunwell J.M."/>
            <person name="Nellist C.F."/>
            <person name="Harrison R.J."/>
        </authorList>
    </citation>
    <scope>NUCLEOTIDE SEQUENCE [LARGE SCALE GENOMIC DNA]</scope>
    <source>
        <strain evidence="10 14">A4</strain>
        <strain evidence="9 15">BC-1</strain>
        <strain evidence="8 19">BC-23</strain>
        <strain evidence="7 13">NOV-27</strain>
        <strain evidence="6 16">NOV-5</strain>
        <strain evidence="4 17">NOV-71</strain>
        <strain evidence="11 20">NOV-77</strain>
        <strain evidence="2 12">NOV-9</strain>
        <strain evidence="5 21">ONT-3</strain>
        <strain evidence="3 18">SCRP245</strain>
    </source>
</reference>
<keyword evidence="1" id="KW-0732">Signal</keyword>
<gene>
    <name evidence="10" type="ORF">PF001_g18867</name>
    <name evidence="9" type="ORF">PF002_g14636</name>
    <name evidence="8" type="ORF">PF004_g15221</name>
    <name evidence="7" type="ORF">PF005_g13659</name>
    <name evidence="6" type="ORF">PF006_g18373</name>
    <name evidence="4" type="ORF">PF007_g17826</name>
    <name evidence="11" type="ORF">PF008_g19973</name>
    <name evidence="2" type="ORF">PF009_g14957</name>
    <name evidence="5" type="ORF">PF010_g12047</name>
    <name evidence="3" type="ORF">PF011_g15186</name>
</gene>
<dbReference type="EMBL" id="QXGE01001479">
    <property type="protein sequence ID" value="KAE9292090.1"/>
    <property type="molecule type" value="Genomic_DNA"/>
</dbReference>
<dbReference type="AlphaFoldDB" id="A0A6A4CTP0"/>
<evidence type="ECO:0000313" key="21">
    <source>
        <dbReference type="Proteomes" id="UP000488956"/>
    </source>
</evidence>
<dbReference type="Proteomes" id="UP000437068">
    <property type="component" value="Unassembled WGS sequence"/>
</dbReference>
<proteinExistence type="predicted"/>
<evidence type="ECO:0000313" key="11">
    <source>
        <dbReference type="EMBL" id="KAE9312407.1"/>
    </source>
</evidence>
<dbReference type="EMBL" id="QXGC01001009">
    <property type="protein sequence ID" value="KAE9213831.1"/>
    <property type="molecule type" value="Genomic_DNA"/>
</dbReference>
<evidence type="ECO:0000313" key="3">
    <source>
        <dbReference type="EMBL" id="KAE8998120.1"/>
    </source>
</evidence>
<dbReference type="EMBL" id="QXGD01000787">
    <property type="protein sequence ID" value="KAE9224634.1"/>
    <property type="molecule type" value="Genomic_DNA"/>
</dbReference>
<dbReference type="Proteomes" id="UP000433483">
    <property type="component" value="Unassembled WGS sequence"/>
</dbReference>
<dbReference type="Proteomes" id="UP000476176">
    <property type="component" value="Unassembled WGS sequence"/>
</dbReference>
<evidence type="ECO:0000313" key="18">
    <source>
        <dbReference type="Proteomes" id="UP000460718"/>
    </source>
</evidence>
<evidence type="ECO:0000313" key="8">
    <source>
        <dbReference type="EMBL" id="KAE9213831.1"/>
    </source>
</evidence>
<evidence type="ECO:0000313" key="9">
    <source>
        <dbReference type="EMBL" id="KAE9224634.1"/>
    </source>
</evidence>
<evidence type="ECO:0000313" key="4">
    <source>
        <dbReference type="EMBL" id="KAE9094241.1"/>
    </source>
</evidence>
<dbReference type="Proteomes" id="UP000440367">
    <property type="component" value="Unassembled WGS sequence"/>
</dbReference>
<dbReference type="Proteomes" id="UP000488956">
    <property type="component" value="Unassembled WGS sequence"/>
</dbReference>
<evidence type="ECO:0000313" key="15">
    <source>
        <dbReference type="Proteomes" id="UP000440367"/>
    </source>
</evidence>
<protein>
    <submittedName>
        <fullName evidence="10">Uncharacterized protein</fullName>
    </submittedName>
</protein>
<evidence type="ECO:0000313" key="19">
    <source>
        <dbReference type="Proteomes" id="UP000476176"/>
    </source>
</evidence>
<dbReference type="Proteomes" id="UP000486351">
    <property type="component" value="Unassembled WGS sequence"/>
</dbReference>
<evidence type="ECO:0000313" key="12">
    <source>
        <dbReference type="Proteomes" id="UP000429523"/>
    </source>
</evidence>
<dbReference type="Proteomes" id="UP000429523">
    <property type="component" value="Unassembled WGS sequence"/>
</dbReference>
<evidence type="ECO:0000313" key="14">
    <source>
        <dbReference type="Proteomes" id="UP000437068"/>
    </source>
</evidence>
<dbReference type="Proteomes" id="UP000440732">
    <property type="component" value="Unassembled WGS sequence"/>
</dbReference>
<evidence type="ECO:0000313" key="6">
    <source>
        <dbReference type="EMBL" id="KAE9119357.1"/>
    </source>
</evidence>
<evidence type="ECO:0000313" key="5">
    <source>
        <dbReference type="EMBL" id="KAE9108073.1"/>
    </source>
</evidence>
<dbReference type="OrthoDB" id="10268241at2759"/>
<evidence type="ECO:0000313" key="2">
    <source>
        <dbReference type="EMBL" id="KAE8935079.1"/>
    </source>
</evidence>